<dbReference type="InterPro" id="IPR003245">
    <property type="entry name" value="Phytocyanin_dom"/>
</dbReference>
<feature type="compositionally biased region" description="Low complexity" evidence="3">
    <location>
        <begin position="162"/>
        <end position="194"/>
    </location>
</feature>
<sequence>MARKVNMALVMAMLFVATLLRSSAAQGNRAPASAPAASPGTSSSGGGRQTFTVGDGSGWIIPLSTNFYQTWAANKTFRVGDSLVFNFTNIHNVAEVNKASFTSCSSSNSTPTTVSPYRKTLTAPGEHFYICTVGTHCSLGQKLAINVTAAGTPSSVPAPAGTLPSVPTLSPPSVAAAPSSDPSSGPSATSPAAQPSTAAPLMAVAALPVTLLSLALALGY</sequence>
<protein>
    <recommendedName>
        <fullName evidence="5">Phytocyanin domain-containing protein</fullName>
    </recommendedName>
</protein>
<reference evidence="6" key="1">
    <citation type="submission" date="2022-07" db="EMBL/GenBank/DDBJ databases">
        <authorList>
            <person name="Macas J."/>
            <person name="Novak P."/>
            <person name="Neumann P."/>
        </authorList>
    </citation>
    <scope>NUCLEOTIDE SEQUENCE</scope>
</reference>
<dbReference type="GO" id="GO:0009055">
    <property type="term" value="F:electron transfer activity"/>
    <property type="evidence" value="ECO:0007669"/>
    <property type="project" value="InterPro"/>
</dbReference>
<keyword evidence="4" id="KW-0732">Signal</keyword>
<evidence type="ECO:0000256" key="3">
    <source>
        <dbReference type="SAM" id="MobiDB-lite"/>
    </source>
</evidence>
<gene>
    <name evidence="6" type="ORF">CEPIT_LOCUS10867</name>
</gene>
<dbReference type="InterPro" id="IPR008972">
    <property type="entry name" value="Cupredoxin"/>
</dbReference>
<dbReference type="EMBL" id="CAMAPF010000062">
    <property type="protein sequence ID" value="CAH9089506.1"/>
    <property type="molecule type" value="Genomic_DNA"/>
</dbReference>
<evidence type="ECO:0000313" key="6">
    <source>
        <dbReference type="EMBL" id="CAH9089506.1"/>
    </source>
</evidence>
<feature type="chain" id="PRO_5043583613" description="Phytocyanin domain-containing protein" evidence="4">
    <location>
        <begin position="26"/>
        <end position="220"/>
    </location>
</feature>
<evidence type="ECO:0000259" key="5">
    <source>
        <dbReference type="PROSITE" id="PS51485"/>
    </source>
</evidence>
<keyword evidence="1" id="KW-1015">Disulfide bond</keyword>
<evidence type="ECO:0000256" key="1">
    <source>
        <dbReference type="ARBA" id="ARBA00023157"/>
    </source>
</evidence>
<dbReference type="Gene3D" id="2.60.40.420">
    <property type="entry name" value="Cupredoxins - blue copper proteins"/>
    <property type="match status" value="1"/>
</dbReference>
<name>A0AAV0CZL4_9ASTE</name>
<dbReference type="SUPFAM" id="SSF49503">
    <property type="entry name" value="Cupredoxins"/>
    <property type="match status" value="1"/>
</dbReference>
<feature type="signal peptide" evidence="4">
    <location>
        <begin position="1"/>
        <end position="25"/>
    </location>
</feature>
<feature type="compositionally biased region" description="Low complexity" evidence="3">
    <location>
        <begin position="29"/>
        <end position="42"/>
    </location>
</feature>
<dbReference type="FunFam" id="2.60.40.420:FF:000034">
    <property type="entry name" value="Cupredoxin superfamily protein"/>
    <property type="match status" value="1"/>
</dbReference>
<dbReference type="PANTHER" id="PTHR33021">
    <property type="entry name" value="BLUE COPPER PROTEIN"/>
    <property type="match status" value="1"/>
</dbReference>
<feature type="region of interest" description="Disordered" evidence="3">
    <location>
        <begin position="29"/>
        <end position="48"/>
    </location>
</feature>
<evidence type="ECO:0000313" key="7">
    <source>
        <dbReference type="Proteomes" id="UP001152523"/>
    </source>
</evidence>
<comment type="caution">
    <text evidence="6">The sequence shown here is derived from an EMBL/GenBank/DDBJ whole genome shotgun (WGS) entry which is preliminary data.</text>
</comment>
<feature type="domain" description="Phytocyanin" evidence="5">
    <location>
        <begin position="49"/>
        <end position="149"/>
    </location>
</feature>
<dbReference type="PROSITE" id="PS51485">
    <property type="entry name" value="PHYTOCYANIN"/>
    <property type="match status" value="1"/>
</dbReference>
<evidence type="ECO:0000256" key="4">
    <source>
        <dbReference type="SAM" id="SignalP"/>
    </source>
</evidence>
<feature type="region of interest" description="Disordered" evidence="3">
    <location>
        <begin position="158"/>
        <end position="194"/>
    </location>
</feature>
<dbReference type="Proteomes" id="UP001152523">
    <property type="component" value="Unassembled WGS sequence"/>
</dbReference>
<dbReference type="AlphaFoldDB" id="A0AAV0CZL4"/>
<proteinExistence type="predicted"/>
<accession>A0AAV0CZL4</accession>
<dbReference type="InterPro" id="IPR039391">
    <property type="entry name" value="Phytocyanin-like"/>
</dbReference>
<organism evidence="6 7">
    <name type="scientific">Cuscuta epithymum</name>
    <dbReference type="NCBI Taxonomy" id="186058"/>
    <lineage>
        <taxon>Eukaryota</taxon>
        <taxon>Viridiplantae</taxon>
        <taxon>Streptophyta</taxon>
        <taxon>Embryophyta</taxon>
        <taxon>Tracheophyta</taxon>
        <taxon>Spermatophyta</taxon>
        <taxon>Magnoliopsida</taxon>
        <taxon>eudicotyledons</taxon>
        <taxon>Gunneridae</taxon>
        <taxon>Pentapetalae</taxon>
        <taxon>asterids</taxon>
        <taxon>lamiids</taxon>
        <taxon>Solanales</taxon>
        <taxon>Convolvulaceae</taxon>
        <taxon>Cuscuteae</taxon>
        <taxon>Cuscuta</taxon>
        <taxon>Cuscuta subgen. Cuscuta</taxon>
    </lineage>
</organism>
<dbReference type="Pfam" id="PF02298">
    <property type="entry name" value="Cu_bind_like"/>
    <property type="match status" value="1"/>
</dbReference>
<dbReference type="PANTHER" id="PTHR33021:SF496">
    <property type="entry name" value="OS08G0482700 PROTEIN"/>
    <property type="match status" value="1"/>
</dbReference>
<keyword evidence="2" id="KW-0325">Glycoprotein</keyword>
<evidence type="ECO:0000256" key="2">
    <source>
        <dbReference type="ARBA" id="ARBA00023180"/>
    </source>
</evidence>
<dbReference type="GO" id="GO:0005886">
    <property type="term" value="C:plasma membrane"/>
    <property type="evidence" value="ECO:0007669"/>
    <property type="project" value="TreeGrafter"/>
</dbReference>
<keyword evidence="7" id="KW-1185">Reference proteome</keyword>